<keyword evidence="2" id="KW-0812">Transmembrane</keyword>
<evidence type="ECO:0000313" key="4">
    <source>
        <dbReference type="Proteomes" id="UP000780801"/>
    </source>
</evidence>
<dbReference type="AlphaFoldDB" id="A0A9P6FTM9"/>
<comment type="caution">
    <text evidence="3">The sequence shown here is derived from an EMBL/GenBank/DDBJ whole genome shotgun (WGS) entry which is preliminary data.</text>
</comment>
<dbReference type="EMBL" id="JAABOA010001399">
    <property type="protein sequence ID" value="KAF9581628.1"/>
    <property type="molecule type" value="Genomic_DNA"/>
</dbReference>
<name>A0A9P6FTM9_9FUNG</name>
<dbReference type="Pfam" id="PF11899">
    <property type="entry name" value="DUF3419"/>
    <property type="match status" value="1"/>
</dbReference>
<dbReference type="Gene3D" id="3.40.50.150">
    <property type="entry name" value="Vaccinia Virus protein VP39"/>
    <property type="match status" value="1"/>
</dbReference>
<dbReference type="CDD" id="cd02440">
    <property type="entry name" value="AdoMet_MTases"/>
    <property type="match status" value="1"/>
</dbReference>
<dbReference type="SUPFAM" id="SSF53335">
    <property type="entry name" value="S-adenosyl-L-methionine-dependent methyltransferases"/>
    <property type="match status" value="1"/>
</dbReference>
<sequence>MSGRMVALMVVSTSIALYLLNTTENFKKAQEMMLTSQLSFLGAVAAFVMLLVASFQQVKAPLKFIYSCFLKPLGSGGNVATAQGRLEAFYKDQAEVYDETRNGLLRGRSTMLALVAAQLKEQLKDSGSDRAPIWVDLGGGTGWNIEQMNKHFPISKFERVYLIDLCPSLCRIARERFQKIGWSNVVVLCEDAMSSNFPGLGDAKGKIDVVTMSYSLSMMDNYYAVVDHVQSLLEPNRGFLGVADFYTSTNVVKPNNLGVEGYHCNWFTRNFWQIWFSFDHVHLHASRREYLEYRFDALKALNARNHFVIPYLVQIPYYVWLGRRKASEVQLQQQLQQLQQHSKSIRSSSIVSFTLDGEDNGESALHPLQLCDRPRAMSTDSNSSSDELAAPDSPLSIGSSRTLVGALSPTTVLQKHAHAQQDLRFGTKLSQWRLSYDPTLPCHTQFRSYIYAFTWEDPRIDLEVLKLDKHDVMFVITSAGDNALEYALQGQPKRIHCVDMNPCQNHLLELKLAAIQKLPYNDFWQLFGEGRHQDFDRLLIDQLSPTLSSAALQFWQTNKTSFNQSFYESGYSGLALWVFKWLVRAKGLTKAIEEITTTDQIEVQKHMWENVIKPATLPEWLVRWFLSHPAFLWNALGVPINQMKLILDEGDAVNYIYDTLDPMVSRSLFKDDQYFYNLVVNRKYTQGSCPSYLTESGFTRLKEQQSTEAMLLHTKSILQVLRSMQDGELTKAVLMDHMDWFGPADAEEEIREVARAVRPGGMVLWRSAGRKPWYNALFEKYGFVVEPVGVRVPGSGISIDRVNMYASCYKAIKK</sequence>
<feature type="transmembrane region" description="Helical" evidence="2">
    <location>
        <begin position="38"/>
        <end position="55"/>
    </location>
</feature>
<reference evidence="3" key="1">
    <citation type="journal article" date="2020" name="Fungal Divers.">
        <title>Resolving the Mortierellaceae phylogeny through synthesis of multi-gene phylogenetics and phylogenomics.</title>
        <authorList>
            <person name="Vandepol N."/>
            <person name="Liber J."/>
            <person name="Desiro A."/>
            <person name="Na H."/>
            <person name="Kennedy M."/>
            <person name="Barry K."/>
            <person name="Grigoriev I.V."/>
            <person name="Miller A.N."/>
            <person name="O'Donnell K."/>
            <person name="Stajich J.E."/>
            <person name="Bonito G."/>
        </authorList>
    </citation>
    <scope>NUCLEOTIDE SEQUENCE</scope>
    <source>
        <strain evidence="3">KOD1015</strain>
    </source>
</reference>
<dbReference type="OrthoDB" id="10253390at2759"/>
<dbReference type="Pfam" id="PF13489">
    <property type="entry name" value="Methyltransf_23"/>
    <property type="match status" value="1"/>
</dbReference>
<dbReference type="InterPro" id="IPR021829">
    <property type="entry name" value="DUF3419"/>
</dbReference>
<gene>
    <name evidence="3" type="ORF">BGW38_001279</name>
</gene>
<keyword evidence="2" id="KW-1133">Transmembrane helix</keyword>
<keyword evidence="2" id="KW-0472">Membrane</keyword>
<evidence type="ECO:0000256" key="1">
    <source>
        <dbReference type="SAM" id="MobiDB-lite"/>
    </source>
</evidence>
<evidence type="ECO:0000313" key="3">
    <source>
        <dbReference type="EMBL" id="KAF9581628.1"/>
    </source>
</evidence>
<organism evidence="3 4">
    <name type="scientific">Lunasporangiospora selenospora</name>
    <dbReference type="NCBI Taxonomy" id="979761"/>
    <lineage>
        <taxon>Eukaryota</taxon>
        <taxon>Fungi</taxon>
        <taxon>Fungi incertae sedis</taxon>
        <taxon>Mucoromycota</taxon>
        <taxon>Mortierellomycotina</taxon>
        <taxon>Mortierellomycetes</taxon>
        <taxon>Mortierellales</taxon>
        <taxon>Mortierellaceae</taxon>
        <taxon>Lunasporangiospora</taxon>
    </lineage>
</organism>
<dbReference type="PANTHER" id="PTHR47473:SF1">
    <property type="entry name" value="METHYLTRANSFERASE DOMAIN-CONTAINING PROTEIN"/>
    <property type="match status" value="1"/>
</dbReference>
<keyword evidence="4" id="KW-1185">Reference proteome</keyword>
<dbReference type="InterPro" id="IPR029063">
    <property type="entry name" value="SAM-dependent_MTases_sf"/>
</dbReference>
<protein>
    <recommendedName>
        <fullName evidence="5">Methyltransferase domain-containing protein</fullName>
    </recommendedName>
</protein>
<proteinExistence type="predicted"/>
<evidence type="ECO:0008006" key="5">
    <source>
        <dbReference type="Google" id="ProtNLM"/>
    </source>
</evidence>
<feature type="region of interest" description="Disordered" evidence="1">
    <location>
        <begin position="374"/>
        <end position="396"/>
    </location>
</feature>
<evidence type="ECO:0000256" key="2">
    <source>
        <dbReference type="SAM" id="Phobius"/>
    </source>
</evidence>
<accession>A0A9P6FTM9</accession>
<dbReference type="Proteomes" id="UP000780801">
    <property type="component" value="Unassembled WGS sequence"/>
</dbReference>
<dbReference type="PANTHER" id="PTHR47473">
    <property type="entry name" value="BTA1P"/>
    <property type="match status" value="1"/>
</dbReference>